<comment type="caution">
    <text evidence="13">Lacks conserved residue(s) required for the propagation of feature annotation.</text>
</comment>
<evidence type="ECO:0000256" key="9">
    <source>
        <dbReference type="ARBA" id="ARBA00022884"/>
    </source>
</evidence>
<dbReference type="SUPFAM" id="SSF52374">
    <property type="entry name" value="Nucleotidylyl transferase"/>
    <property type="match status" value="1"/>
</dbReference>
<dbReference type="NCBIfam" id="TIGR00399">
    <property type="entry name" value="metG_C_term"/>
    <property type="match status" value="1"/>
</dbReference>
<keyword evidence="8 13" id="KW-0067">ATP-binding</keyword>
<evidence type="ECO:0000256" key="5">
    <source>
        <dbReference type="ARBA" id="ARBA00022555"/>
    </source>
</evidence>
<keyword evidence="10 13" id="KW-0648">Protein biosynthesis</keyword>
<dbReference type="PROSITE" id="PS50886">
    <property type="entry name" value="TRBD"/>
    <property type="match status" value="1"/>
</dbReference>
<reference evidence="15 16" key="1">
    <citation type="submission" date="2021-03" db="EMBL/GenBank/DDBJ databases">
        <title>Genomic and phenotypic characterization of Chloracidobacterium isolates provides evidence for multiple species.</title>
        <authorList>
            <person name="Saini M.K."/>
            <person name="Costas A.M.G."/>
            <person name="Tank M."/>
            <person name="Bryant D.A."/>
        </authorList>
    </citation>
    <scope>NUCLEOTIDE SEQUENCE [LARGE SCALE GENOMIC DNA]</scope>
    <source>
        <strain evidence="15 16">BV2-C</strain>
    </source>
</reference>
<dbReference type="InterPro" id="IPR014729">
    <property type="entry name" value="Rossmann-like_a/b/a_fold"/>
</dbReference>
<keyword evidence="11 13" id="KW-0030">Aminoacyl-tRNA synthetase</keyword>
<dbReference type="Proteomes" id="UP000676506">
    <property type="component" value="Chromosome 1"/>
</dbReference>
<dbReference type="Gene3D" id="2.170.220.10">
    <property type="match status" value="1"/>
</dbReference>
<evidence type="ECO:0000256" key="1">
    <source>
        <dbReference type="ARBA" id="ARBA00003314"/>
    </source>
</evidence>
<protein>
    <recommendedName>
        <fullName evidence="13">Methionine--tRNA ligase</fullName>
        <ecNumber evidence="13">6.1.1.10</ecNumber>
    </recommendedName>
    <alternativeName>
        <fullName evidence="13">Methionyl-tRNA synthetase</fullName>
        <shortName evidence="13">MetRS</shortName>
    </alternativeName>
</protein>
<dbReference type="Pfam" id="PF01588">
    <property type="entry name" value="tRNA_bind"/>
    <property type="match status" value="1"/>
</dbReference>
<evidence type="ECO:0000256" key="6">
    <source>
        <dbReference type="ARBA" id="ARBA00022598"/>
    </source>
</evidence>
<dbReference type="NCBIfam" id="TIGR00398">
    <property type="entry name" value="metG"/>
    <property type="match status" value="1"/>
</dbReference>
<dbReference type="PANTHER" id="PTHR43326">
    <property type="entry name" value="METHIONYL-TRNA SYNTHETASE"/>
    <property type="match status" value="1"/>
</dbReference>
<comment type="subcellular location">
    <subcellularLocation>
        <location evidence="2 13">Cytoplasm</location>
    </subcellularLocation>
</comment>
<keyword evidence="9 13" id="KW-0694">RNA-binding</keyword>
<feature type="binding site" evidence="13">
    <location>
        <position position="131"/>
    </location>
    <ligand>
        <name>Zn(2+)</name>
        <dbReference type="ChEBI" id="CHEBI:29105"/>
    </ligand>
</feature>
<dbReference type="InterPro" id="IPR012340">
    <property type="entry name" value="NA-bd_OB-fold"/>
</dbReference>
<dbReference type="EC" id="6.1.1.10" evidence="13"/>
<dbReference type="InterPro" id="IPR002547">
    <property type="entry name" value="tRNA-bd_dom"/>
</dbReference>
<keyword evidence="5 13" id="KW-0820">tRNA-binding</keyword>
<feature type="binding site" evidence="13">
    <location>
        <position position="128"/>
    </location>
    <ligand>
        <name>Zn(2+)</name>
        <dbReference type="ChEBI" id="CHEBI:29105"/>
    </ligand>
</feature>
<organism evidence="15 16">
    <name type="scientific">Chloracidobacterium validum</name>
    <dbReference type="NCBI Taxonomy" id="2821543"/>
    <lineage>
        <taxon>Bacteria</taxon>
        <taxon>Pseudomonadati</taxon>
        <taxon>Acidobacteriota</taxon>
        <taxon>Terriglobia</taxon>
        <taxon>Terriglobales</taxon>
        <taxon>Acidobacteriaceae</taxon>
        <taxon>Chloracidobacterium</taxon>
    </lineage>
</organism>
<evidence type="ECO:0000256" key="10">
    <source>
        <dbReference type="ARBA" id="ARBA00022917"/>
    </source>
</evidence>
<dbReference type="PANTHER" id="PTHR43326:SF1">
    <property type="entry name" value="METHIONINE--TRNA LIGASE, MITOCHONDRIAL"/>
    <property type="match status" value="1"/>
</dbReference>
<dbReference type="Gene3D" id="2.40.50.140">
    <property type="entry name" value="Nucleic acid-binding proteins"/>
    <property type="match status" value="1"/>
</dbReference>
<evidence type="ECO:0000256" key="4">
    <source>
        <dbReference type="ARBA" id="ARBA00022490"/>
    </source>
</evidence>
<evidence type="ECO:0000256" key="7">
    <source>
        <dbReference type="ARBA" id="ARBA00022741"/>
    </source>
</evidence>
<sequence>MTDRRFYVTTPIYYVNARPHLGHLYTTLLADTLARHYRQRRFETFFLTGTDEHGLNIERAAAAANRPVKAHVDAIVTEFQTTFAAFGLQADRWIRTTDPAHIAGAQALWRQVRDRGYIYKGHYEGWYCSSCNEFKDEITPGEAPVCDIHLRPTERVAEESYFFKLSAFRERLLAFYDTQPDAVQPDTRRNEVRSFVSANLRDLSISRVSVKWGIPVPDDPAHTMYVWFDALSNYITALGYGNAVWAEFDRFWPHVLHLVGKDILRFHAVYWPAFLMAAELPLPQRVFSHGMWLSGGRKMSKTPDASGRSNAIDLSVLRRHFANDVVRYFCLREMAYGQDGDFTYEALIDRANGDLASGLGNLASRVLTLIRKAFDGIVPNVPLDAPEDARAAAAAIAERFAAQPPVFLAHIERLALNRALEAAWELVALLDKYLSDTTPWKLTGDPAARPRLATILHTVAEGLRHLAVWLYPFLPDATTALWHRLGLPGQPAAVAPEDLSWQRFENAVVTDGPGLFPRLDKTAIMSDIEATTQPAPAAAPPAPDTGQPTTETNYIAIDDFAKVELRVGQVIEAERVPKADKLLRLQVDVGEATPRQILAGIAQYYAPETLIGRKIVVVANLAPRKLRGFESNGMLLAASVGEQGQPVIATFTEDVPNGARLK</sequence>
<dbReference type="CDD" id="cd02800">
    <property type="entry name" value="tRNA_bind_EcMetRS_like"/>
    <property type="match status" value="1"/>
</dbReference>
<dbReference type="InterPro" id="IPR041872">
    <property type="entry name" value="Anticodon_Met"/>
</dbReference>
<feature type="binding site" evidence="13">
    <location>
        <position position="146"/>
    </location>
    <ligand>
        <name>Zn(2+)</name>
        <dbReference type="ChEBI" id="CHEBI:29105"/>
    </ligand>
</feature>
<dbReference type="PRINTS" id="PR01041">
    <property type="entry name" value="TRNASYNTHMET"/>
</dbReference>
<dbReference type="Gene3D" id="1.10.730.10">
    <property type="entry name" value="Isoleucyl-tRNA Synthetase, Domain 1"/>
    <property type="match status" value="1"/>
</dbReference>
<evidence type="ECO:0000313" key="16">
    <source>
        <dbReference type="Proteomes" id="UP000676506"/>
    </source>
</evidence>
<comment type="similarity">
    <text evidence="13">Belongs to the class-I aminoacyl-tRNA synthetase family. MetG type 2A subfamily.</text>
</comment>
<dbReference type="InterPro" id="IPR033911">
    <property type="entry name" value="MetRS_core"/>
</dbReference>
<comment type="function">
    <text evidence="1 13">Is required not only for elongation of protein synthesis but also for the initiation of all mRNA translation through initiator tRNA(fMet) aminoacylation.</text>
</comment>
<dbReference type="InterPro" id="IPR015413">
    <property type="entry name" value="Methionyl/Leucyl_tRNA_Synth"/>
</dbReference>
<comment type="catalytic activity">
    <reaction evidence="12 13">
        <text>tRNA(Met) + L-methionine + ATP = L-methionyl-tRNA(Met) + AMP + diphosphate</text>
        <dbReference type="Rhea" id="RHEA:13481"/>
        <dbReference type="Rhea" id="RHEA-COMP:9667"/>
        <dbReference type="Rhea" id="RHEA-COMP:9698"/>
        <dbReference type="ChEBI" id="CHEBI:30616"/>
        <dbReference type="ChEBI" id="CHEBI:33019"/>
        <dbReference type="ChEBI" id="CHEBI:57844"/>
        <dbReference type="ChEBI" id="CHEBI:78442"/>
        <dbReference type="ChEBI" id="CHEBI:78530"/>
        <dbReference type="ChEBI" id="CHEBI:456215"/>
        <dbReference type="EC" id="6.1.1.10"/>
    </reaction>
</comment>
<dbReference type="CDD" id="cd00814">
    <property type="entry name" value="MetRS_core"/>
    <property type="match status" value="1"/>
</dbReference>
<keyword evidence="13" id="KW-0862">Zinc</keyword>
<feature type="domain" description="TRNA-binding" evidence="14">
    <location>
        <begin position="559"/>
        <end position="662"/>
    </location>
</feature>
<evidence type="ECO:0000256" key="3">
    <source>
        <dbReference type="ARBA" id="ARBA00011738"/>
    </source>
</evidence>
<keyword evidence="16" id="KW-1185">Reference proteome</keyword>
<feature type="binding site" evidence="13">
    <location>
        <position position="149"/>
    </location>
    <ligand>
        <name>Zn(2+)</name>
        <dbReference type="ChEBI" id="CHEBI:29105"/>
    </ligand>
</feature>
<dbReference type="GO" id="GO:0004825">
    <property type="term" value="F:methionine-tRNA ligase activity"/>
    <property type="evidence" value="ECO:0007669"/>
    <property type="project" value="UniProtKB-EC"/>
</dbReference>
<dbReference type="RefSeq" id="WP_211429034.1">
    <property type="nucleotide sequence ID" value="NZ_CP072648.1"/>
</dbReference>
<comment type="cofactor">
    <cofactor evidence="13">
        <name>Zn(2+)</name>
        <dbReference type="ChEBI" id="CHEBI:29105"/>
    </cofactor>
    <text evidence="13">Binds 1 zinc ion per subunit.</text>
</comment>
<evidence type="ECO:0000313" key="15">
    <source>
        <dbReference type="EMBL" id="QUW03143.1"/>
    </source>
</evidence>
<name>A0ABX8B889_9BACT</name>
<dbReference type="InterPro" id="IPR014758">
    <property type="entry name" value="Met-tRNA_synth"/>
</dbReference>
<accession>A0ABX8B889</accession>
<dbReference type="InterPro" id="IPR009080">
    <property type="entry name" value="tRNAsynth_Ia_anticodon-bd"/>
</dbReference>
<dbReference type="HAMAP" id="MF_01228">
    <property type="entry name" value="Met_tRNA_synth_type2"/>
    <property type="match status" value="1"/>
</dbReference>
<keyword evidence="4 13" id="KW-0963">Cytoplasm</keyword>
<dbReference type="EMBL" id="CP072648">
    <property type="protein sequence ID" value="QUW03143.1"/>
    <property type="molecule type" value="Genomic_DNA"/>
</dbReference>
<evidence type="ECO:0000256" key="2">
    <source>
        <dbReference type="ARBA" id="ARBA00004496"/>
    </source>
</evidence>
<dbReference type="InterPro" id="IPR023457">
    <property type="entry name" value="Met-tRNA_synth_2"/>
</dbReference>
<evidence type="ECO:0000259" key="14">
    <source>
        <dbReference type="PROSITE" id="PS50886"/>
    </source>
</evidence>
<dbReference type="Pfam" id="PF09334">
    <property type="entry name" value="tRNA-synt_1g"/>
    <property type="match status" value="1"/>
</dbReference>
<evidence type="ECO:0000256" key="11">
    <source>
        <dbReference type="ARBA" id="ARBA00023146"/>
    </source>
</evidence>
<proteinExistence type="inferred from homology"/>
<gene>
    <name evidence="13 15" type="primary">metG</name>
    <name evidence="15" type="ORF">J8C06_01475</name>
</gene>
<dbReference type="SUPFAM" id="SSF50249">
    <property type="entry name" value="Nucleic acid-binding proteins"/>
    <property type="match status" value="1"/>
</dbReference>
<dbReference type="CDD" id="cd07957">
    <property type="entry name" value="Anticodon_Ia_Met"/>
    <property type="match status" value="1"/>
</dbReference>
<keyword evidence="7 13" id="KW-0547">Nucleotide-binding</keyword>
<dbReference type="SUPFAM" id="SSF47323">
    <property type="entry name" value="Anticodon-binding domain of a subclass of class I aminoacyl-tRNA synthetases"/>
    <property type="match status" value="1"/>
</dbReference>
<keyword evidence="6 13" id="KW-0436">Ligase</keyword>
<feature type="short sequence motif" description="'HIGH' region" evidence="13">
    <location>
        <begin position="13"/>
        <end position="23"/>
    </location>
</feature>
<evidence type="ECO:0000256" key="8">
    <source>
        <dbReference type="ARBA" id="ARBA00022840"/>
    </source>
</evidence>
<dbReference type="NCBIfam" id="NF008900">
    <property type="entry name" value="PRK12267.1"/>
    <property type="match status" value="1"/>
</dbReference>
<keyword evidence="13" id="KW-0479">Metal-binding</keyword>
<evidence type="ECO:0000256" key="12">
    <source>
        <dbReference type="ARBA" id="ARBA00047364"/>
    </source>
</evidence>
<evidence type="ECO:0000256" key="13">
    <source>
        <dbReference type="HAMAP-Rule" id="MF_01228"/>
    </source>
</evidence>
<dbReference type="Gene3D" id="3.40.50.620">
    <property type="entry name" value="HUPs"/>
    <property type="match status" value="1"/>
</dbReference>
<feature type="short sequence motif" description="'KMSKS' region" evidence="13">
    <location>
        <begin position="298"/>
        <end position="302"/>
    </location>
</feature>
<comment type="subunit">
    <text evidence="3 13">Homodimer.</text>
</comment>
<dbReference type="InterPro" id="IPR004495">
    <property type="entry name" value="Met-tRNA-synth_bsu_C"/>
</dbReference>